<organism evidence="2 3">
    <name type="scientific">Mycobacterium bourgelatii</name>
    <dbReference type="NCBI Taxonomy" id="1273442"/>
    <lineage>
        <taxon>Bacteria</taxon>
        <taxon>Bacillati</taxon>
        <taxon>Actinomycetota</taxon>
        <taxon>Actinomycetes</taxon>
        <taxon>Mycobacteriales</taxon>
        <taxon>Mycobacteriaceae</taxon>
        <taxon>Mycobacterium</taxon>
    </lineage>
</organism>
<keyword evidence="3" id="KW-1185">Reference proteome</keyword>
<dbReference type="RefSeq" id="WP_163719518.1">
    <property type="nucleotide sequence ID" value="NZ_BLKZ01000002.1"/>
</dbReference>
<feature type="transmembrane region" description="Helical" evidence="1">
    <location>
        <begin position="30"/>
        <end position="55"/>
    </location>
</feature>
<evidence type="ECO:0000256" key="1">
    <source>
        <dbReference type="SAM" id="Phobius"/>
    </source>
</evidence>
<dbReference type="InterPro" id="IPR039708">
    <property type="entry name" value="MT1774/Rv1733c-like"/>
</dbReference>
<accession>A0A7I9YZ76</accession>
<reference evidence="2 3" key="1">
    <citation type="journal article" date="2019" name="Emerg. Microbes Infect.">
        <title>Comprehensive subspecies identification of 175 nontuberculous mycobacteria species based on 7547 genomic profiles.</title>
        <authorList>
            <person name="Matsumoto Y."/>
            <person name="Kinjo T."/>
            <person name="Motooka D."/>
            <person name="Nabeya D."/>
            <person name="Jung N."/>
            <person name="Uechi K."/>
            <person name="Horii T."/>
            <person name="Iida T."/>
            <person name="Fujita J."/>
            <person name="Nakamura S."/>
        </authorList>
    </citation>
    <scope>NUCLEOTIDE SEQUENCE [LARGE SCALE GENOMIC DNA]</scope>
    <source>
        <strain evidence="2 3">JCM 30725</strain>
    </source>
</reference>
<keyword evidence="1" id="KW-1133">Transmembrane helix</keyword>
<dbReference type="PANTHER" id="PTHR42305:SF1">
    <property type="entry name" value="MEMBRANE PROTEIN RV1733C-RELATED"/>
    <property type="match status" value="1"/>
</dbReference>
<dbReference type="Proteomes" id="UP000465360">
    <property type="component" value="Unassembled WGS sequence"/>
</dbReference>
<evidence type="ECO:0000313" key="2">
    <source>
        <dbReference type="EMBL" id="GFG93856.1"/>
    </source>
</evidence>
<feature type="transmembrane region" description="Helical" evidence="1">
    <location>
        <begin position="136"/>
        <end position="157"/>
    </location>
</feature>
<dbReference type="EMBL" id="BLKZ01000002">
    <property type="protein sequence ID" value="GFG93856.1"/>
    <property type="molecule type" value="Genomic_DNA"/>
</dbReference>
<dbReference type="AlphaFoldDB" id="A0A7I9YZ76"/>
<dbReference type="PANTHER" id="PTHR42305">
    <property type="entry name" value="MEMBRANE PROTEIN RV1733C-RELATED"/>
    <property type="match status" value="1"/>
</dbReference>
<comment type="caution">
    <text evidence="2">The sequence shown here is derived from an EMBL/GenBank/DDBJ whole genome shotgun (WGS) entry which is preliminary data.</text>
</comment>
<name>A0A7I9YZ76_MYCBU</name>
<keyword evidence="1" id="KW-0812">Transmembrane</keyword>
<protein>
    <submittedName>
        <fullName evidence="2">Membrane protein</fullName>
    </submittedName>
</protein>
<sequence>METFVLRAPRWFTVLFSRNPLIRVADRLEALALVLAVAVSLLTVPVAGAVGTAVYDSRSRTHAEQAQGRSSVVATVIDHPVRSDLTRVHARWFAAGTEHTGPVRAPSSPKPGDSIEILVNEDGSYAGPPATPAARVAVFVALAVWLNVTTVAVVAFLGARSLLKRTRDAGWRTDALASDGNEHSSRP</sequence>
<gene>
    <name evidence="2" type="ORF">MBOU_58980</name>
</gene>
<evidence type="ECO:0000313" key="3">
    <source>
        <dbReference type="Proteomes" id="UP000465360"/>
    </source>
</evidence>
<keyword evidence="1" id="KW-0472">Membrane</keyword>
<proteinExistence type="predicted"/>